<keyword evidence="4" id="KW-0479">Metal-binding</keyword>
<evidence type="ECO:0000256" key="4">
    <source>
        <dbReference type="ARBA" id="ARBA00022723"/>
    </source>
</evidence>
<accession>A0ABY7GCT7</accession>
<evidence type="ECO:0000256" key="7">
    <source>
        <dbReference type="ARBA" id="ARBA00022833"/>
    </source>
</evidence>
<dbReference type="InterPro" id="IPR001331">
    <property type="entry name" value="GDS_CDC24_CS"/>
</dbReference>
<dbReference type="PANTHER" id="PTHR45818:SF3">
    <property type="entry name" value="PROTEIN VAV"/>
    <property type="match status" value="1"/>
</dbReference>
<dbReference type="InterPro" id="IPR037832">
    <property type="entry name" value="PH_Vav"/>
</dbReference>
<evidence type="ECO:0000259" key="12">
    <source>
        <dbReference type="PROSITE" id="PS50001"/>
    </source>
</evidence>
<keyword evidence="1 10" id="KW-0728">SH3 domain</keyword>
<dbReference type="SUPFAM" id="SSF47576">
    <property type="entry name" value="Calponin-homology domain, CH-domain"/>
    <property type="match status" value="1"/>
</dbReference>
<dbReference type="InterPro" id="IPR001849">
    <property type="entry name" value="PH_domain"/>
</dbReference>
<evidence type="ECO:0000259" key="13">
    <source>
        <dbReference type="PROSITE" id="PS50002"/>
    </source>
</evidence>
<keyword evidence="7" id="KW-0862">Zinc</keyword>
<dbReference type="PROSITE" id="PS50002">
    <property type="entry name" value="SH3"/>
    <property type="match status" value="2"/>
</dbReference>
<keyword evidence="8 9" id="KW-0727">SH2 domain</keyword>
<dbReference type="PROSITE" id="PS50001">
    <property type="entry name" value="SH2"/>
    <property type="match status" value="1"/>
</dbReference>
<reference evidence="17" key="1">
    <citation type="submission" date="2022-11" db="EMBL/GenBank/DDBJ databases">
        <title>Centuries of genome instability and evolution in soft-shell clam transmissible cancer (bioRxiv).</title>
        <authorList>
            <person name="Hart S.F.M."/>
            <person name="Yonemitsu M.A."/>
            <person name="Giersch R.M."/>
            <person name="Beal B.F."/>
            <person name="Arriagada G."/>
            <person name="Davis B.W."/>
            <person name="Ostrander E.A."/>
            <person name="Goff S.P."/>
            <person name="Metzger M.J."/>
        </authorList>
    </citation>
    <scope>NUCLEOTIDE SEQUENCE</scope>
    <source>
        <strain evidence="17">MELC-2E11</strain>
        <tissue evidence="17">Siphon/mantle</tissue>
    </source>
</reference>
<evidence type="ECO:0000256" key="5">
    <source>
        <dbReference type="ARBA" id="ARBA00022737"/>
    </source>
</evidence>
<dbReference type="Gene3D" id="2.30.30.40">
    <property type="entry name" value="SH3 Domains"/>
    <property type="match status" value="2"/>
</dbReference>
<dbReference type="PROSITE" id="PS50003">
    <property type="entry name" value="PH_DOMAIN"/>
    <property type="match status" value="1"/>
</dbReference>
<dbReference type="InterPro" id="IPR035899">
    <property type="entry name" value="DBL_dom_sf"/>
</dbReference>
<evidence type="ECO:0000256" key="1">
    <source>
        <dbReference type="ARBA" id="ARBA00022443"/>
    </source>
</evidence>
<evidence type="ECO:0000313" key="17">
    <source>
        <dbReference type="EMBL" id="WAR31167.1"/>
    </source>
</evidence>
<dbReference type="SUPFAM" id="SSF48065">
    <property type="entry name" value="DBL homology domain (DH-domain)"/>
    <property type="match status" value="1"/>
</dbReference>
<evidence type="ECO:0000256" key="10">
    <source>
        <dbReference type="PROSITE-ProRule" id="PRU00192"/>
    </source>
</evidence>
<keyword evidence="18" id="KW-1185">Reference proteome</keyword>
<evidence type="ECO:0000259" key="15">
    <source>
        <dbReference type="PROSITE" id="PS50010"/>
    </source>
</evidence>
<dbReference type="InterPro" id="IPR036028">
    <property type="entry name" value="SH3-like_dom_sf"/>
</dbReference>
<evidence type="ECO:0000256" key="3">
    <source>
        <dbReference type="ARBA" id="ARBA00022658"/>
    </source>
</evidence>
<feature type="domain" description="Calponin-homology (CH)" evidence="16">
    <location>
        <begin position="2"/>
        <end position="121"/>
    </location>
</feature>
<dbReference type="SMART" id="SM00325">
    <property type="entry name" value="RhoGEF"/>
    <property type="match status" value="1"/>
</dbReference>
<dbReference type="InterPro" id="IPR036872">
    <property type="entry name" value="CH_dom_sf"/>
</dbReference>
<feature type="domain" description="SH3" evidence="13">
    <location>
        <begin position="548"/>
        <end position="615"/>
    </location>
</feature>
<dbReference type="Pfam" id="PF00307">
    <property type="entry name" value="CH"/>
    <property type="match status" value="1"/>
</dbReference>
<dbReference type="InterPro" id="IPR055251">
    <property type="entry name" value="SOS1_NGEF_PH"/>
</dbReference>
<dbReference type="Pfam" id="PF00017">
    <property type="entry name" value="SH2"/>
    <property type="match status" value="1"/>
</dbReference>
<feature type="domain" description="SH3" evidence="13">
    <location>
        <begin position="733"/>
        <end position="796"/>
    </location>
</feature>
<evidence type="ECO:0000259" key="14">
    <source>
        <dbReference type="PROSITE" id="PS50003"/>
    </source>
</evidence>
<sequence length="797" mass="92021">MADEWRQCVDWLIECRILPVDHKAKQDDAQAFDLAQTLRDGVLLCHLLNSLKPYSVDSKDFSPRPQLSQFLCLKNIRAFLSACEKMFRIDSRDLFEPLDLFEVKNFRKVLHTLSKLSKTDIVQKKGIRGFPPNDQNDEVEEDIYGNLSNMAIDHGIEDNEELYDSVYQEGDDEIYEDIVSMKRKRRTTHPSGSSSRLSVPGEASMTKRDYCIKEMVDTERNYVDALKMIVNYFIQPLMASSLLSQTDKDIIFSSVERMEEVHSVFFHELEKACYSPGKTRLHEVFIKYKSKFLLYGDYCSNLPRAQEHIEELIKKNEQVRDKIEECERTANEGRFRLRDLLHVPMQRVLKYHLLLRELIKNTDRDSEDQFYLQQALESMQDLSLYVNEVKRDNEALALIEEIQRSIVDLQMPANTSLRDYGKLQKDGELKVRSHIDNRVRQRYIFLFDKVMLMAKTRGDTYSFKEAIVLSEYKWNCTFQMVKQDNSMTYTLLSKTEEIKQKWIEAIHLALDNTQPTAGRDHIMTTFNEPKVCDICGKLLRGVFFQGYKNPNKHKSTVRYSGAAAGQPLPGGGRRPLYFREGEIITVVKKDGDWWEGRKGGDLGWFPFQFAGRLDRSKAGQMLEHLPNSSFLVRESATGPRAGDPALSIKYNDTVRHIKIEHDKSNGYYLSDTRYFHTVPELIEYYQNHSLSDSFPEVTTGLKYPYKTVASSPTDVDELEDRVSALSFTQSGVRILSYAQAVYDYAATATSQISLKAGDRLAVLSKTGSDKGWWKGQHCSTGKLGYFPFAYVKEEEEE</sequence>
<evidence type="ECO:0000256" key="6">
    <source>
        <dbReference type="ARBA" id="ARBA00022771"/>
    </source>
</evidence>
<name>A0ABY7GCT7_MYAAR</name>
<gene>
    <name evidence="17" type="ORF">MAR_033709</name>
</gene>
<dbReference type="SMART" id="SM00326">
    <property type="entry name" value="SH3"/>
    <property type="match status" value="2"/>
</dbReference>
<keyword evidence="6" id="KW-0863">Zinc-finger</keyword>
<dbReference type="Pfam" id="PF00018">
    <property type="entry name" value="SH3_1"/>
    <property type="match status" value="2"/>
</dbReference>
<organism evidence="17 18">
    <name type="scientific">Mya arenaria</name>
    <name type="common">Soft-shell clam</name>
    <dbReference type="NCBI Taxonomy" id="6604"/>
    <lineage>
        <taxon>Eukaryota</taxon>
        <taxon>Metazoa</taxon>
        <taxon>Spiralia</taxon>
        <taxon>Lophotrochozoa</taxon>
        <taxon>Mollusca</taxon>
        <taxon>Bivalvia</taxon>
        <taxon>Autobranchia</taxon>
        <taxon>Heteroconchia</taxon>
        <taxon>Euheterodonta</taxon>
        <taxon>Imparidentia</taxon>
        <taxon>Neoheterodontei</taxon>
        <taxon>Myida</taxon>
        <taxon>Myoidea</taxon>
        <taxon>Myidae</taxon>
        <taxon>Mya</taxon>
    </lineage>
</organism>
<dbReference type="Gene3D" id="1.10.418.10">
    <property type="entry name" value="Calponin-like domain"/>
    <property type="match status" value="1"/>
</dbReference>
<dbReference type="Pfam" id="PF00621">
    <property type="entry name" value="RhoGEF"/>
    <property type="match status" value="1"/>
</dbReference>
<dbReference type="PROSITE" id="PS00741">
    <property type="entry name" value="DH_1"/>
    <property type="match status" value="1"/>
</dbReference>
<keyword evidence="2" id="KW-0597">Phosphoprotein</keyword>
<dbReference type="InterPro" id="IPR036860">
    <property type="entry name" value="SH2_dom_sf"/>
</dbReference>
<feature type="domain" description="DH" evidence="15">
    <location>
        <begin position="207"/>
        <end position="389"/>
    </location>
</feature>
<evidence type="ECO:0000259" key="16">
    <source>
        <dbReference type="PROSITE" id="PS50021"/>
    </source>
</evidence>
<dbReference type="SMART" id="SM00033">
    <property type="entry name" value="CH"/>
    <property type="match status" value="1"/>
</dbReference>
<dbReference type="PRINTS" id="PR00452">
    <property type="entry name" value="SH3DOMAIN"/>
</dbReference>
<keyword evidence="3" id="KW-0344">Guanine-nucleotide releasing factor</keyword>
<evidence type="ECO:0000256" key="8">
    <source>
        <dbReference type="ARBA" id="ARBA00022999"/>
    </source>
</evidence>
<dbReference type="PANTHER" id="PTHR45818">
    <property type="entry name" value="PROTEIN VAV"/>
    <property type="match status" value="1"/>
</dbReference>
<dbReference type="CDD" id="cd01223">
    <property type="entry name" value="PH_Vav"/>
    <property type="match status" value="1"/>
</dbReference>
<feature type="domain" description="PH" evidence="14">
    <location>
        <begin position="422"/>
        <end position="511"/>
    </location>
</feature>
<dbReference type="CDD" id="cd00174">
    <property type="entry name" value="SH3"/>
    <property type="match status" value="1"/>
</dbReference>
<dbReference type="InterPro" id="IPR001452">
    <property type="entry name" value="SH3_domain"/>
</dbReference>
<keyword evidence="5" id="KW-0677">Repeat</keyword>
<feature type="coiled-coil region" evidence="11">
    <location>
        <begin position="302"/>
        <end position="329"/>
    </location>
</feature>
<feature type="domain" description="SH2" evidence="12">
    <location>
        <begin position="604"/>
        <end position="705"/>
    </location>
</feature>
<evidence type="ECO:0000256" key="2">
    <source>
        <dbReference type="ARBA" id="ARBA00022553"/>
    </source>
</evidence>
<dbReference type="Proteomes" id="UP001164746">
    <property type="component" value="Chromosome 17"/>
</dbReference>
<evidence type="ECO:0000256" key="11">
    <source>
        <dbReference type="SAM" id="Coils"/>
    </source>
</evidence>
<dbReference type="EMBL" id="CP111028">
    <property type="protein sequence ID" value="WAR31167.1"/>
    <property type="molecule type" value="Genomic_DNA"/>
</dbReference>
<dbReference type="PROSITE" id="PS50010">
    <property type="entry name" value="DH_2"/>
    <property type="match status" value="1"/>
</dbReference>
<dbReference type="InterPro" id="IPR000980">
    <property type="entry name" value="SH2"/>
</dbReference>
<dbReference type="Pfam" id="PF22697">
    <property type="entry name" value="SOS1_NGEF_PH"/>
    <property type="match status" value="1"/>
</dbReference>
<dbReference type="Gene3D" id="1.20.900.10">
    <property type="entry name" value="Dbl homology (DH) domain"/>
    <property type="match status" value="1"/>
</dbReference>
<dbReference type="SMART" id="SM00233">
    <property type="entry name" value="PH"/>
    <property type="match status" value="1"/>
</dbReference>
<keyword evidence="11" id="KW-0175">Coiled coil</keyword>
<protein>
    <submittedName>
        <fullName evidence="17">VAV-like protein</fullName>
    </submittedName>
</protein>
<dbReference type="CDD" id="cd21201">
    <property type="entry name" value="CH_VAV"/>
    <property type="match status" value="1"/>
</dbReference>
<dbReference type="SUPFAM" id="SSF55550">
    <property type="entry name" value="SH2 domain"/>
    <property type="match status" value="1"/>
</dbReference>
<dbReference type="Gene3D" id="3.30.505.10">
    <property type="entry name" value="SH2 domain"/>
    <property type="match status" value="1"/>
</dbReference>
<dbReference type="InterPro" id="IPR011993">
    <property type="entry name" value="PH-like_dom_sf"/>
</dbReference>
<dbReference type="Gene3D" id="2.30.29.30">
    <property type="entry name" value="Pleckstrin-homology domain (PH domain)/Phosphotyrosine-binding domain (PTB)"/>
    <property type="match status" value="1"/>
</dbReference>
<dbReference type="InterPro" id="IPR001715">
    <property type="entry name" value="CH_dom"/>
</dbReference>
<dbReference type="CDD" id="cd00160">
    <property type="entry name" value="RhoGEF"/>
    <property type="match status" value="1"/>
</dbReference>
<dbReference type="PRINTS" id="PR00401">
    <property type="entry name" value="SH2DOMAIN"/>
</dbReference>
<dbReference type="InterPro" id="IPR000219">
    <property type="entry name" value="DH_dom"/>
</dbReference>
<dbReference type="SUPFAM" id="SSF50044">
    <property type="entry name" value="SH3-domain"/>
    <property type="match status" value="2"/>
</dbReference>
<dbReference type="SMART" id="SM00252">
    <property type="entry name" value="SH2"/>
    <property type="match status" value="1"/>
</dbReference>
<evidence type="ECO:0000256" key="9">
    <source>
        <dbReference type="PROSITE-ProRule" id="PRU00191"/>
    </source>
</evidence>
<dbReference type="PROSITE" id="PS50021">
    <property type="entry name" value="CH"/>
    <property type="match status" value="1"/>
</dbReference>
<dbReference type="SUPFAM" id="SSF50729">
    <property type="entry name" value="PH domain-like"/>
    <property type="match status" value="1"/>
</dbReference>
<proteinExistence type="predicted"/>
<evidence type="ECO:0000313" key="18">
    <source>
        <dbReference type="Proteomes" id="UP001164746"/>
    </source>
</evidence>